<name>A0A9P6NDI8_9BASI</name>
<gene>
    <name evidence="2" type="ORF">CROQUDRAFT_649599</name>
</gene>
<dbReference type="OrthoDB" id="10453519at2759"/>
<proteinExistence type="predicted"/>
<evidence type="ECO:0000313" key="2">
    <source>
        <dbReference type="EMBL" id="KAG0143968.1"/>
    </source>
</evidence>
<dbReference type="EMBL" id="MU167306">
    <property type="protein sequence ID" value="KAG0143968.1"/>
    <property type="molecule type" value="Genomic_DNA"/>
</dbReference>
<feature type="region of interest" description="Disordered" evidence="1">
    <location>
        <begin position="100"/>
        <end position="131"/>
    </location>
</feature>
<feature type="compositionally biased region" description="Polar residues" evidence="1">
    <location>
        <begin position="100"/>
        <end position="110"/>
    </location>
</feature>
<dbReference type="Proteomes" id="UP000886653">
    <property type="component" value="Unassembled WGS sequence"/>
</dbReference>
<organism evidence="2 3">
    <name type="scientific">Cronartium quercuum f. sp. fusiforme G11</name>
    <dbReference type="NCBI Taxonomy" id="708437"/>
    <lineage>
        <taxon>Eukaryota</taxon>
        <taxon>Fungi</taxon>
        <taxon>Dikarya</taxon>
        <taxon>Basidiomycota</taxon>
        <taxon>Pucciniomycotina</taxon>
        <taxon>Pucciniomycetes</taxon>
        <taxon>Pucciniales</taxon>
        <taxon>Coleosporiaceae</taxon>
        <taxon>Cronartium</taxon>
    </lineage>
</organism>
<evidence type="ECO:0000256" key="1">
    <source>
        <dbReference type="SAM" id="MobiDB-lite"/>
    </source>
</evidence>
<sequence>MAFASRSLSFFGVSVTEANHPTRPPLAKTKSRPRCKTESHVLLKNGASSLALVNHKRADLSRFKFSPARMPQCEGQDRFSGKVSGRKLLAHIATLSGISQSPTTKAVSQTDADRPVMIDSSSGSEESSPKLINWPEATVKNSMNLEDFSGQLSPGSPSEPASSTVSSEIAMNYNYTPSIIRLQYAQLYDSQNTSLLADDTKSTPPSSFTYIGLVGEKPGYVNSPYLAPNRDLSHGLPYPFQEPDVENSGIQTLSMASESKVHIKSLSFKAGPSPRAFLPPRILSKKIRSKFHVKSKGKQVHLYKSLSGEVVFADSLEQSDLALESLGLALRSLSRDRIQEIG</sequence>
<dbReference type="AlphaFoldDB" id="A0A9P6NDI8"/>
<reference evidence="2" key="1">
    <citation type="submission" date="2013-11" db="EMBL/GenBank/DDBJ databases">
        <title>Genome sequence of the fusiform rust pathogen reveals effectors for host alternation and coevolution with pine.</title>
        <authorList>
            <consortium name="DOE Joint Genome Institute"/>
            <person name="Smith K."/>
            <person name="Pendleton A."/>
            <person name="Kubisiak T."/>
            <person name="Anderson C."/>
            <person name="Salamov A."/>
            <person name="Aerts A."/>
            <person name="Riley R."/>
            <person name="Clum A."/>
            <person name="Lindquist E."/>
            <person name="Ence D."/>
            <person name="Campbell M."/>
            <person name="Kronenberg Z."/>
            <person name="Feau N."/>
            <person name="Dhillon B."/>
            <person name="Hamelin R."/>
            <person name="Burleigh J."/>
            <person name="Smith J."/>
            <person name="Yandell M."/>
            <person name="Nelson C."/>
            <person name="Grigoriev I."/>
            <person name="Davis J."/>
        </authorList>
    </citation>
    <scope>NUCLEOTIDE SEQUENCE</scope>
    <source>
        <strain evidence="2">G11</strain>
    </source>
</reference>
<accession>A0A9P6NDI8</accession>
<comment type="caution">
    <text evidence="2">The sequence shown here is derived from an EMBL/GenBank/DDBJ whole genome shotgun (WGS) entry which is preliminary data.</text>
</comment>
<evidence type="ECO:0000313" key="3">
    <source>
        <dbReference type="Proteomes" id="UP000886653"/>
    </source>
</evidence>
<keyword evidence="3" id="KW-1185">Reference proteome</keyword>
<protein>
    <submittedName>
        <fullName evidence="2">Uncharacterized protein</fullName>
    </submittedName>
</protein>